<accession>A0A6U0ASL0</accession>
<proteinExistence type="inferred from homology"/>
<reference evidence="5" key="1">
    <citation type="submission" date="2021-01" db="EMBL/GenBank/DDBJ databases">
        <authorList>
            <person name="Corre E."/>
            <person name="Pelletier E."/>
            <person name="Niang G."/>
            <person name="Scheremetjew M."/>
            <person name="Finn R."/>
            <person name="Kale V."/>
            <person name="Holt S."/>
            <person name="Cochrane G."/>
            <person name="Meng A."/>
            <person name="Brown T."/>
            <person name="Cohen L."/>
        </authorList>
    </citation>
    <scope>NUCLEOTIDE SEQUENCE</scope>
    <source>
        <strain evidence="5">Clade-D-RCC1621</strain>
    </source>
</reference>
<dbReference type="GO" id="GO:0002181">
    <property type="term" value="P:cytoplasmic translation"/>
    <property type="evidence" value="ECO:0007669"/>
    <property type="project" value="TreeGrafter"/>
</dbReference>
<organism evidence="5">
    <name type="scientific">Ostreococcus mediterraneus</name>
    <dbReference type="NCBI Taxonomy" id="1486918"/>
    <lineage>
        <taxon>Eukaryota</taxon>
        <taxon>Viridiplantae</taxon>
        <taxon>Chlorophyta</taxon>
        <taxon>Mamiellophyceae</taxon>
        <taxon>Mamiellales</taxon>
        <taxon>Bathycoccaceae</taxon>
        <taxon>Ostreococcus</taxon>
    </lineage>
</organism>
<dbReference type="SUPFAM" id="SSF56053">
    <property type="entry name" value="Ribosomal protein L6"/>
    <property type="match status" value="2"/>
</dbReference>
<feature type="domain" description="Large ribosomal subunit protein uL6 alpha-beta" evidence="4">
    <location>
        <begin position="12"/>
        <end position="88"/>
    </location>
</feature>
<keyword evidence="2" id="KW-0689">Ribosomal protein</keyword>
<dbReference type="InterPro" id="IPR020040">
    <property type="entry name" value="Ribosomal_uL6_a/b-dom"/>
</dbReference>
<keyword evidence="3" id="KW-0687">Ribonucleoprotein</keyword>
<dbReference type="PANTHER" id="PTHR11655:SF16">
    <property type="entry name" value="60S RIBOSOMAL PROTEIN L9"/>
    <property type="match status" value="1"/>
</dbReference>
<evidence type="ECO:0000313" key="5">
    <source>
        <dbReference type="EMBL" id="CAD8814776.1"/>
    </source>
</evidence>
<dbReference type="InterPro" id="IPR000702">
    <property type="entry name" value="Ribosomal_uL6-like"/>
</dbReference>
<dbReference type="FunFam" id="3.90.930.12:FF:000004">
    <property type="entry name" value="60S ribosomal protein L9"/>
    <property type="match status" value="1"/>
</dbReference>
<name>A0A6U0ASL0_9CHLO</name>
<dbReference type="GO" id="GO:0022625">
    <property type="term" value="C:cytosolic large ribosomal subunit"/>
    <property type="evidence" value="ECO:0007669"/>
    <property type="project" value="TreeGrafter"/>
</dbReference>
<dbReference type="AlphaFoldDB" id="A0A6U0ASL0"/>
<dbReference type="PIRSF" id="PIRSF002162">
    <property type="entry name" value="Ribosomal_L6"/>
    <property type="match status" value="1"/>
</dbReference>
<evidence type="ECO:0000259" key="4">
    <source>
        <dbReference type="Pfam" id="PF00347"/>
    </source>
</evidence>
<evidence type="ECO:0000256" key="3">
    <source>
        <dbReference type="ARBA" id="ARBA00023274"/>
    </source>
</evidence>
<dbReference type="Pfam" id="PF00347">
    <property type="entry name" value="Ribosomal_L6"/>
    <property type="match status" value="2"/>
</dbReference>
<dbReference type="GO" id="GO:0003735">
    <property type="term" value="F:structural constituent of ribosome"/>
    <property type="evidence" value="ECO:0007669"/>
    <property type="project" value="InterPro"/>
</dbReference>
<dbReference type="FunFam" id="3.90.930.12:FF:000003">
    <property type="entry name" value="60S ribosomal protein L9"/>
    <property type="match status" value="1"/>
</dbReference>
<dbReference type="GO" id="GO:0019843">
    <property type="term" value="F:rRNA binding"/>
    <property type="evidence" value="ECO:0007669"/>
    <property type="project" value="InterPro"/>
</dbReference>
<dbReference type="Gene3D" id="3.90.930.12">
    <property type="entry name" value="Ribosomal protein L6, alpha-beta domain"/>
    <property type="match status" value="2"/>
</dbReference>
<protein>
    <recommendedName>
        <fullName evidence="4">Large ribosomal subunit protein uL6 alpha-beta domain-containing protein</fullName>
    </recommendedName>
</protein>
<evidence type="ECO:0000256" key="1">
    <source>
        <dbReference type="ARBA" id="ARBA00009356"/>
    </source>
</evidence>
<dbReference type="PANTHER" id="PTHR11655">
    <property type="entry name" value="60S/50S RIBOSOMAL PROTEIN L6/L9"/>
    <property type="match status" value="1"/>
</dbReference>
<sequence>MRLINKEIRLAIPEGVTIKVCKARKITVAGPRGELSRDFHHVPKLDLVHDTESNEIVGTMWFSSNKRSAALRTTISHVSNLFDGVMKGFRYKMRAVYAHFPVNINMEKGGTVVEIRNFLGEKRTRVCNMLPGVVCIRDDTVKDQIILEGSDIDNVSKSAALIHMACLVKNKDIRKFLDGIYVSEKGTMEADA</sequence>
<comment type="similarity">
    <text evidence="1">Belongs to the universal ribosomal protein uL6 family.</text>
</comment>
<gene>
    <name evidence="5" type="ORF">OMED0930_LOCUS5893</name>
</gene>
<dbReference type="InterPro" id="IPR036789">
    <property type="entry name" value="Ribosomal_uL6-like_a/b-dom_sf"/>
</dbReference>
<dbReference type="EMBL" id="HBFO01008309">
    <property type="protein sequence ID" value="CAD8814776.1"/>
    <property type="molecule type" value="Transcribed_RNA"/>
</dbReference>
<evidence type="ECO:0000256" key="2">
    <source>
        <dbReference type="ARBA" id="ARBA00022980"/>
    </source>
</evidence>
<feature type="domain" description="Large ribosomal subunit protein uL6 alpha-beta" evidence="4">
    <location>
        <begin position="100"/>
        <end position="179"/>
    </location>
</feature>